<keyword evidence="5" id="KW-0963">Cytoplasm</keyword>
<comment type="subcellular location">
    <subcellularLocation>
        <location evidence="2">Cytoplasm</location>
    </subcellularLocation>
</comment>
<evidence type="ECO:0000256" key="8">
    <source>
        <dbReference type="ARBA" id="ARBA00023270"/>
    </source>
</evidence>
<dbReference type="UniPathway" id="UPA00115"/>
<dbReference type="InterPro" id="IPR013785">
    <property type="entry name" value="Aldolase_TIM"/>
</dbReference>
<comment type="pathway">
    <text evidence="3">Carbohydrate degradation; pentose phosphate pathway.</text>
</comment>
<dbReference type="SUPFAM" id="SSF51569">
    <property type="entry name" value="Aldolase"/>
    <property type="match status" value="1"/>
</dbReference>
<dbReference type="HAMAP" id="MF_00493">
    <property type="entry name" value="Transaldolase_2"/>
    <property type="match status" value="1"/>
</dbReference>
<dbReference type="EMBL" id="CAFBMX010000006">
    <property type="protein sequence ID" value="CAB4934374.1"/>
    <property type="molecule type" value="Genomic_DNA"/>
</dbReference>
<evidence type="ECO:0000256" key="6">
    <source>
        <dbReference type="ARBA" id="ARBA00022679"/>
    </source>
</evidence>
<sequence length="362" mass="38762">MTPTRALHDAGQSLWLDNITRGMLDDGSLERHIREHDVTGLTSNPTIFEKAIGAGTQYDAQIAELASGTGADDALFFELAISDLQRACDLFAPIHERTAGLDGFVSLEVSPELAYDTAATVAQAADLHARMARPNVYIKIPGTPEGLPAIEETIAAGIPVNVTLLFSSEHHLAAAEAYHRGLERRIAAGLSPDVPSVASLFMSRWDKKVEGRAPDELRNRLGLAIGGRAYRNYRDLLDSDRVQRLMNAGARPQRLLWASTGTKDPEASDVLYVDGLAAPYTVNTMPDGTLTAFADHGAVPPVALRRDGGDAEQVLAAFEAAGLRISELEAELQQEGAEAFVDSWRSLLGTLADKRASVAGAA</sequence>
<reference evidence="9" key="1">
    <citation type="submission" date="2020-05" db="EMBL/GenBank/DDBJ databases">
        <authorList>
            <person name="Chiriac C."/>
            <person name="Salcher M."/>
            <person name="Ghai R."/>
            <person name="Kavagutti S V."/>
        </authorList>
    </citation>
    <scope>NUCLEOTIDE SEQUENCE</scope>
</reference>
<gene>
    <name evidence="9" type="ORF">UFOPK3674_01378</name>
</gene>
<dbReference type="InterPro" id="IPR004732">
    <property type="entry name" value="Transaldolase_2"/>
</dbReference>
<dbReference type="NCBIfam" id="TIGR00876">
    <property type="entry name" value="tal_mycobact"/>
    <property type="match status" value="1"/>
</dbReference>
<dbReference type="PIRSF" id="PIRSF036915">
    <property type="entry name" value="Trnald_Bac_Plnt"/>
    <property type="match status" value="1"/>
</dbReference>
<dbReference type="GO" id="GO:0005737">
    <property type="term" value="C:cytoplasm"/>
    <property type="evidence" value="ECO:0007669"/>
    <property type="project" value="UniProtKB-SubCell"/>
</dbReference>
<evidence type="ECO:0000256" key="7">
    <source>
        <dbReference type="ARBA" id="ARBA00023126"/>
    </source>
</evidence>
<keyword evidence="8" id="KW-0704">Schiff base</keyword>
<dbReference type="GO" id="GO:0006098">
    <property type="term" value="P:pentose-phosphate shunt"/>
    <property type="evidence" value="ECO:0007669"/>
    <property type="project" value="UniProtKB-UniPathway"/>
</dbReference>
<evidence type="ECO:0000256" key="5">
    <source>
        <dbReference type="ARBA" id="ARBA00022490"/>
    </source>
</evidence>
<dbReference type="InterPro" id="IPR001585">
    <property type="entry name" value="TAL/FSA"/>
</dbReference>
<keyword evidence="7" id="KW-0570">Pentose shunt</keyword>
<evidence type="ECO:0000256" key="4">
    <source>
        <dbReference type="ARBA" id="ARBA00008426"/>
    </source>
</evidence>
<dbReference type="NCBIfam" id="NF002881">
    <property type="entry name" value="PRK03343.1"/>
    <property type="match status" value="1"/>
</dbReference>
<dbReference type="PANTHER" id="PTHR10683">
    <property type="entry name" value="TRANSALDOLASE"/>
    <property type="match status" value="1"/>
</dbReference>
<accession>A0A6J7IVK1</accession>
<evidence type="ECO:0000256" key="2">
    <source>
        <dbReference type="ARBA" id="ARBA00004496"/>
    </source>
</evidence>
<dbReference type="AlphaFoldDB" id="A0A6J7IVK1"/>
<organism evidence="9">
    <name type="scientific">freshwater metagenome</name>
    <dbReference type="NCBI Taxonomy" id="449393"/>
    <lineage>
        <taxon>unclassified sequences</taxon>
        <taxon>metagenomes</taxon>
        <taxon>ecological metagenomes</taxon>
    </lineage>
</organism>
<comment type="similarity">
    <text evidence="4">Belongs to the transaldolase family. Type 2 subfamily.</text>
</comment>
<dbReference type="GO" id="GO:0005975">
    <property type="term" value="P:carbohydrate metabolic process"/>
    <property type="evidence" value="ECO:0007669"/>
    <property type="project" value="InterPro"/>
</dbReference>
<dbReference type="Pfam" id="PF00923">
    <property type="entry name" value="TAL_FSA"/>
    <property type="match status" value="1"/>
</dbReference>
<dbReference type="Gene3D" id="3.20.20.70">
    <property type="entry name" value="Aldolase class I"/>
    <property type="match status" value="1"/>
</dbReference>
<dbReference type="CDD" id="cd00955">
    <property type="entry name" value="Transaldolase_like"/>
    <property type="match status" value="1"/>
</dbReference>
<dbReference type="PANTHER" id="PTHR10683:SF31">
    <property type="entry name" value="TRANSALDOLASE"/>
    <property type="match status" value="1"/>
</dbReference>
<evidence type="ECO:0000256" key="1">
    <source>
        <dbReference type="ARBA" id="ARBA00003518"/>
    </source>
</evidence>
<keyword evidence="6" id="KW-0808">Transferase</keyword>
<dbReference type="GO" id="GO:0004801">
    <property type="term" value="F:transaldolase activity"/>
    <property type="evidence" value="ECO:0007669"/>
    <property type="project" value="InterPro"/>
</dbReference>
<name>A0A6J7IVK1_9ZZZZ</name>
<protein>
    <submittedName>
        <fullName evidence="9">Unannotated protein</fullName>
    </submittedName>
</protein>
<proteinExistence type="inferred from homology"/>
<evidence type="ECO:0000313" key="9">
    <source>
        <dbReference type="EMBL" id="CAB4934374.1"/>
    </source>
</evidence>
<comment type="function">
    <text evidence="1">Transaldolase is important for the balance of metabolites in the pentose-phosphate pathway.</text>
</comment>
<evidence type="ECO:0000256" key="3">
    <source>
        <dbReference type="ARBA" id="ARBA00004959"/>
    </source>
</evidence>